<dbReference type="AlphaFoldDB" id="A0A0F8Z5M5"/>
<organism evidence="1">
    <name type="scientific">marine sediment metagenome</name>
    <dbReference type="NCBI Taxonomy" id="412755"/>
    <lineage>
        <taxon>unclassified sequences</taxon>
        <taxon>metagenomes</taxon>
        <taxon>ecological metagenomes</taxon>
    </lineage>
</organism>
<name>A0A0F8Z5M5_9ZZZZ</name>
<sequence>MFLGLTNLLGRHEGKSSFGISVSLVSGCPSRNAPSQPRLHHYLTTWPSAVPHLFVLHHFFMILPRHPKVPLTLSPISCDKGPNTLSLSYLAVVTPLRDKARRCLGIA</sequence>
<evidence type="ECO:0000313" key="1">
    <source>
        <dbReference type="EMBL" id="KKK89068.1"/>
    </source>
</evidence>
<proteinExistence type="predicted"/>
<reference evidence="1" key="1">
    <citation type="journal article" date="2015" name="Nature">
        <title>Complex archaea that bridge the gap between prokaryotes and eukaryotes.</title>
        <authorList>
            <person name="Spang A."/>
            <person name="Saw J.H."/>
            <person name="Jorgensen S.L."/>
            <person name="Zaremba-Niedzwiedzka K."/>
            <person name="Martijn J."/>
            <person name="Lind A.E."/>
            <person name="van Eijk R."/>
            <person name="Schleper C."/>
            <person name="Guy L."/>
            <person name="Ettema T.J."/>
        </authorList>
    </citation>
    <scope>NUCLEOTIDE SEQUENCE</scope>
</reference>
<comment type="caution">
    <text evidence="1">The sequence shown here is derived from an EMBL/GenBank/DDBJ whole genome shotgun (WGS) entry which is preliminary data.</text>
</comment>
<accession>A0A0F8Z5M5</accession>
<dbReference type="EMBL" id="LAZR01049682">
    <property type="protein sequence ID" value="KKK89068.1"/>
    <property type="molecule type" value="Genomic_DNA"/>
</dbReference>
<protein>
    <submittedName>
        <fullName evidence="1">Uncharacterized protein</fullName>
    </submittedName>
</protein>
<gene>
    <name evidence="1" type="ORF">LCGC14_2736800</name>
</gene>